<name>A0A5N5GTD8_9ROSA</name>
<reference evidence="2 3" key="1">
    <citation type="submission" date="2019-09" db="EMBL/GenBank/DDBJ databases">
        <authorList>
            <person name="Ou C."/>
        </authorList>
    </citation>
    <scope>NUCLEOTIDE SEQUENCE [LARGE SCALE GENOMIC DNA]</scope>
    <source>
        <strain evidence="2">S2</strain>
        <tissue evidence="2">Leaf</tissue>
    </source>
</reference>
<reference evidence="2 3" key="3">
    <citation type="submission" date="2019-11" db="EMBL/GenBank/DDBJ databases">
        <title>A de novo genome assembly of a pear dwarfing rootstock.</title>
        <authorList>
            <person name="Wang F."/>
            <person name="Wang J."/>
            <person name="Li S."/>
            <person name="Zhang Y."/>
            <person name="Fang M."/>
            <person name="Ma L."/>
            <person name="Zhao Y."/>
            <person name="Jiang S."/>
        </authorList>
    </citation>
    <scope>NUCLEOTIDE SEQUENCE [LARGE SCALE GENOMIC DNA]</scope>
    <source>
        <strain evidence="2">S2</strain>
        <tissue evidence="2">Leaf</tissue>
    </source>
</reference>
<reference evidence="3" key="2">
    <citation type="submission" date="2019-10" db="EMBL/GenBank/DDBJ databases">
        <title>A de novo genome assembly of a pear dwarfing rootstock.</title>
        <authorList>
            <person name="Wang F."/>
            <person name="Wang J."/>
            <person name="Li S."/>
            <person name="Zhang Y."/>
            <person name="Fang M."/>
            <person name="Ma L."/>
            <person name="Zhao Y."/>
            <person name="Jiang S."/>
        </authorList>
    </citation>
    <scope>NUCLEOTIDE SEQUENCE [LARGE SCALE GENOMIC DNA]</scope>
</reference>
<protein>
    <submittedName>
        <fullName evidence="2">Uncharacterized protein</fullName>
    </submittedName>
</protein>
<evidence type="ECO:0000256" key="1">
    <source>
        <dbReference type="SAM" id="MobiDB-lite"/>
    </source>
</evidence>
<keyword evidence="3" id="KW-1185">Reference proteome</keyword>
<feature type="compositionally biased region" description="Basic and acidic residues" evidence="1">
    <location>
        <begin position="64"/>
        <end position="83"/>
    </location>
</feature>
<gene>
    <name evidence="2" type="ORF">D8674_012801</name>
</gene>
<dbReference type="EMBL" id="SMOL01000401">
    <property type="protein sequence ID" value="KAB2616932.1"/>
    <property type="molecule type" value="Genomic_DNA"/>
</dbReference>
<comment type="caution">
    <text evidence="2">The sequence shown here is derived from an EMBL/GenBank/DDBJ whole genome shotgun (WGS) entry which is preliminary data.</text>
</comment>
<sequence length="102" mass="11696">MDGRKVNWSTAALQRDLVALALDILNEKENSYESRVIPPKRPLERRVLRQAQPTSPLQAPRPAPKLERVRRLDRPGRRLEGLRLETPGQPAQLESRQEQASQ</sequence>
<proteinExistence type="predicted"/>
<organism evidence="2 3">
    <name type="scientific">Pyrus ussuriensis x Pyrus communis</name>
    <dbReference type="NCBI Taxonomy" id="2448454"/>
    <lineage>
        <taxon>Eukaryota</taxon>
        <taxon>Viridiplantae</taxon>
        <taxon>Streptophyta</taxon>
        <taxon>Embryophyta</taxon>
        <taxon>Tracheophyta</taxon>
        <taxon>Spermatophyta</taxon>
        <taxon>Magnoliopsida</taxon>
        <taxon>eudicotyledons</taxon>
        <taxon>Gunneridae</taxon>
        <taxon>Pentapetalae</taxon>
        <taxon>rosids</taxon>
        <taxon>fabids</taxon>
        <taxon>Rosales</taxon>
        <taxon>Rosaceae</taxon>
        <taxon>Amygdaloideae</taxon>
        <taxon>Maleae</taxon>
        <taxon>Pyrus</taxon>
    </lineage>
</organism>
<evidence type="ECO:0000313" key="2">
    <source>
        <dbReference type="EMBL" id="KAB2616932.1"/>
    </source>
</evidence>
<feature type="compositionally biased region" description="Polar residues" evidence="1">
    <location>
        <begin position="92"/>
        <end position="102"/>
    </location>
</feature>
<evidence type="ECO:0000313" key="3">
    <source>
        <dbReference type="Proteomes" id="UP000327157"/>
    </source>
</evidence>
<feature type="region of interest" description="Disordered" evidence="1">
    <location>
        <begin position="37"/>
        <end position="102"/>
    </location>
</feature>
<accession>A0A5N5GTD8</accession>
<dbReference type="AlphaFoldDB" id="A0A5N5GTD8"/>
<dbReference type="Proteomes" id="UP000327157">
    <property type="component" value="Chromosome 15"/>
</dbReference>